<keyword evidence="1" id="KW-1133">Transmembrane helix</keyword>
<dbReference type="RefSeq" id="WP_096356942.1">
    <property type="nucleotide sequence ID" value="NZ_AP017313.1"/>
</dbReference>
<dbReference type="Proteomes" id="UP000539265">
    <property type="component" value="Unassembled WGS sequence"/>
</dbReference>
<reference evidence="2" key="1">
    <citation type="submission" date="2020-08" db="EMBL/GenBank/DDBJ databases">
        <title>Genomic Encyclopedia of Type Strains, Phase III (KMG-III): the genomes of soil and plant-associated and newly described type strains.</title>
        <authorList>
            <person name="Whitman W."/>
        </authorList>
    </citation>
    <scope>NUCLEOTIDE SEQUENCE [LARGE SCALE GENOMIC DNA]</scope>
    <source>
        <strain evidence="2">CECT 8628</strain>
    </source>
</reference>
<accession>A0A839SCZ6</accession>
<dbReference type="EMBL" id="JACHWX010000002">
    <property type="protein sequence ID" value="MBB3054437.1"/>
    <property type="molecule type" value="Genomic_DNA"/>
</dbReference>
<name>A0A839SCZ6_9SPHI</name>
<keyword evidence="1" id="KW-0812">Transmembrane</keyword>
<keyword evidence="1" id="KW-0472">Membrane</keyword>
<keyword evidence="3" id="KW-1185">Reference proteome</keyword>
<protein>
    <submittedName>
        <fullName evidence="2">Uncharacterized protein</fullName>
    </submittedName>
</protein>
<gene>
    <name evidence="2" type="ORF">FHS11_000847</name>
</gene>
<evidence type="ECO:0000313" key="3">
    <source>
        <dbReference type="Proteomes" id="UP000539265"/>
    </source>
</evidence>
<comment type="caution">
    <text evidence="2">The sequence shown here is derived from an EMBL/GenBank/DDBJ whole genome shotgun (WGS) entry which is preliminary data.</text>
</comment>
<feature type="transmembrane region" description="Helical" evidence="1">
    <location>
        <begin position="37"/>
        <end position="58"/>
    </location>
</feature>
<sequence length="90" mass="10136">MSKKLAAILFYPVAIFTVTIGYAIAPSGLGGPGLDLLFILIAFLANIFLIFWTLHKAVKKDKSYWPPFRIYLSGLLLSIFVPVIFAWIFR</sequence>
<feature type="transmembrane region" description="Helical" evidence="1">
    <location>
        <begin position="7"/>
        <end position="25"/>
    </location>
</feature>
<feature type="transmembrane region" description="Helical" evidence="1">
    <location>
        <begin position="70"/>
        <end position="89"/>
    </location>
</feature>
<evidence type="ECO:0000256" key="1">
    <source>
        <dbReference type="SAM" id="Phobius"/>
    </source>
</evidence>
<dbReference type="AlphaFoldDB" id="A0A839SCZ6"/>
<organism evidence="2 3">
    <name type="scientific">Mucilaginibacter gotjawali</name>
    <dbReference type="NCBI Taxonomy" id="1550579"/>
    <lineage>
        <taxon>Bacteria</taxon>
        <taxon>Pseudomonadati</taxon>
        <taxon>Bacteroidota</taxon>
        <taxon>Sphingobacteriia</taxon>
        <taxon>Sphingobacteriales</taxon>
        <taxon>Sphingobacteriaceae</taxon>
        <taxon>Mucilaginibacter</taxon>
    </lineage>
</organism>
<proteinExistence type="predicted"/>
<evidence type="ECO:0000313" key="2">
    <source>
        <dbReference type="EMBL" id="MBB3054437.1"/>
    </source>
</evidence>